<accession>A0AAW1Q000</accession>
<protein>
    <recommendedName>
        <fullName evidence="4">DUF1517 domain-containing protein</fullName>
    </recommendedName>
</protein>
<evidence type="ECO:0008006" key="4">
    <source>
        <dbReference type="Google" id="ProtNLM"/>
    </source>
</evidence>
<name>A0AAW1Q000_9CHLO</name>
<evidence type="ECO:0000313" key="2">
    <source>
        <dbReference type="EMBL" id="KAK9814971.1"/>
    </source>
</evidence>
<keyword evidence="1" id="KW-0812">Transmembrane</keyword>
<dbReference type="PANTHER" id="PTHR33975">
    <property type="entry name" value="MYELIN-ASSOCIATED OLIGODENDROCYTE BASIC PROTEIN"/>
    <property type="match status" value="1"/>
</dbReference>
<keyword evidence="1" id="KW-1133">Transmembrane helix</keyword>
<dbReference type="PANTHER" id="PTHR33975:SF2">
    <property type="entry name" value="MYELIN-ASSOCIATED OLIGODENDROCYTE BASIC PROTEIN"/>
    <property type="match status" value="1"/>
</dbReference>
<evidence type="ECO:0000256" key="1">
    <source>
        <dbReference type="SAM" id="Phobius"/>
    </source>
</evidence>
<dbReference type="InterPro" id="IPR010903">
    <property type="entry name" value="DUF1517"/>
</dbReference>
<gene>
    <name evidence="2" type="ORF">WJX73_003631</name>
</gene>
<dbReference type="EMBL" id="JALJOQ010000001">
    <property type="protein sequence ID" value="KAK9814971.1"/>
    <property type="molecule type" value="Genomic_DNA"/>
</dbReference>
<organism evidence="2 3">
    <name type="scientific">Symbiochloris irregularis</name>
    <dbReference type="NCBI Taxonomy" id="706552"/>
    <lineage>
        <taxon>Eukaryota</taxon>
        <taxon>Viridiplantae</taxon>
        <taxon>Chlorophyta</taxon>
        <taxon>core chlorophytes</taxon>
        <taxon>Trebouxiophyceae</taxon>
        <taxon>Trebouxiales</taxon>
        <taxon>Trebouxiaceae</taxon>
        <taxon>Symbiochloris</taxon>
    </lineage>
</organism>
<proteinExistence type="predicted"/>
<comment type="caution">
    <text evidence="2">The sequence shown here is derived from an EMBL/GenBank/DDBJ whole genome shotgun (WGS) entry which is preliminary data.</text>
</comment>
<dbReference type="Proteomes" id="UP001465755">
    <property type="component" value="Unassembled WGS sequence"/>
</dbReference>
<dbReference type="InterPro" id="IPR053023">
    <property type="entry name" value="FLAP_modulator"/>
</dbReference>
<evidence type="ECO:0000313" key="3">
    <source>
        <dbReference type="Proteomes" id="UP001465755"/>
    </source>
</evidence>
<dbReference type="AlphaFoldDB" id="A0AAW1Q000"/>
<dbReference type="PIRSF" id="PIRSF037221">
    <property type="entry name" value="DUF1517"/>
    <property type="match status" value="1"/>
</dbReference>
<reference evidence="2 3" key="1">
    <citation type="journal article" date="2024" name="Nat. Commun.">
        <title>Phylogenomics reveals the evolutionary origins of lichenization in chlorophyte algae.</title>
        <authorList>
            <person name="Puginier C."/>
            <person name="Libourel C."/>
            <person name="Otte J."/>
            <person name="Skaloud P."/>
            <person name="Haon M."/>
            <person name="Grisel S."/>
            <person name="Petersen M."/>
            <person name="Berrin J.G."/>
            <person name="Delaux P.M."/>
            <person name="Dal Grande F."/>
            <person name="Keller J."/>
        </authorList>
    </citation>
    <scope>NUCLEOTIDE SEQUENCE [LARGE SCALE GENOMIC DNA]</scope>
    <source>
        <strain evidence="2 3">SAG 2036</strain>
    </source>
</reference>
<keyword evidence="3" id="KW-1185">Reference proteome</keyword>
<sequence length="336" mass="35035">MRPGMQEEPKSFLDRLLKLGKRGLTIAFVVLSVAALCANPASAARSGGRVGGSSFGSARASSSFGGSRSSGFGGGSSSFGGLSRSHTPSLRASGASASFMPVFLGGGYGAGGGGIGSVLVWVVVAAVAFGAFQSFMDSKGGDRGLLEAGADRVSVVKLQVGLLGTARGMQRDLDRIASRADTSGPSGLHYVLQETVLGLARNPDQCIYGAATVSNERSLDGGEDAFNRLSMEERGKVKEETLVNYGGRSRSGSYSNQRSSNGVQELIVVTILVAVRGGLKMPRVTSGEELKTALNRLGAIRSEQTLAVEVLWTPQDDTDYYTKDEMMSDFPALNNL</sequence>
<dbReference type="Pfam" id="PF07466">
    <property type="entry name" value="DUF1517"/>
    <property type="match status" value="1"/>
</dbReference>
<keyword evidence="1" id="KW-0472">Membrane</keyword>
<feature type="transmembrane region" description="Helical" evidence="1">
    <location>
        <begin position="108"/>
        <end position="132"/>
    </location>
</feature>